<comment type="function">
    <text evidence="2 10">One of the primary rRNA binding proteins, it binds directly to 16S rRNA where it nucleates assembly of the body of the 30S subunit.</text>
</comment>
<dbReference type="InterPro" id="IPR005709">
    <property type="entry name" value="Ribosomal_uS4_bac-type"/>
</dbReference>
<dbReference type="RefSeq" id="WP_138296484.1">
    <property type="nucleotide sequence ID" value="NZ_JACRSO010000005.1"/>
</dbReference>
<dbReference type="GO" id="GO:0015935">
    <property type="term" value="C:small ribosomal subunit"/>
    <property type="evidence" value="ECO:0007669"/>
    <property type="project" value="InterPro"/>
</dbReference>
<dbReference type="FunFam" id="1.10.1050.10:FF:000001">
    <property type="entry name" value="30S ribosomal protein S4"/>
    <property type="match status" value="1"/>
</dbReference>
<name>A0A926D1Y7_9FIRM</name>
<dbReference type="SMART" id="SM00363">
    <property type="entry name" value="S4"/>
    <property type="match status" value="1"/>
</dbReference>
<dbReference type="InterPro" id="IPR036986">
    <property type="entry name" value="S4_RNA-bd_sf"/>
</dbReference>
<dbReference type="Gene3D" id="1.10.1050.10">
    <property type="entry name" value="Ribosomal Protein S4 Delta 41, Chain A, domain 1"/>
    <property type="match status" value="1"/>
</dbReference>
<dbReference type="InterPro" id="IPR002942">
    <property type="entry name" value="S4_RNA-bd"/>
</dbReference>
<evidence type="ECO:0000256" key="3">
    <source>
        <dbReference type="ARBA" id="ARBA00007465"/>
    </source>
</evidence>
<dbReference type="EMBL" id="JACRSO010000005">
    <property type="protein sequence ID" value="MBC8529872.1"/>
    <property type="molecule type" value="Genomic_DNA"/>
</dbReference>
<dbReference type="PROSITE" id="PS50889">
    <property type="entry name" value="S4"/>
    <property type="match status" value="1"/>
</dbReference>
<dbReference type="FunFam" id="3.10.290.10:FF:000001">
    <property type="entry name" value="30S ribosomal protein S4"/>
    <property type="match status" value="1"/>
</dbReference>
<dbReference type="GO" id="GO:0042274">
    <property type="term" value="P:ribosomal small subunit biogenesis"/>
    <property type="evidence" value="ECO:0007669"/>
    <property type="project" value="TreeGrafter"/>
</dbReference>
<evidence type="ECO:0000256" key="4">
    <source>
        <dbReference type="ARBA" id="ARBA00022730"/>
    </source>
</evidence>
<reference evidence="14" key="1">
    <citation type="submission" date="2020-08" db="EMBL/GenBank/DDBJ databases">
        <title>Genome public.</title>
        <authorList>
            <person name="Liu C."/>
            <person name="Sun Q."/>
        </authorList>
    </citation>
    <scope>NUCLEOTIDE SEQUENCE</scope>
    <source>
        <strain evidence="14">NSJ-44</strain>
    </source>
</reference>
<accession>A0A926D1Y7</accession>
<evidence type="ECO:0000259" key="12">
    <source>
        <dbReference type="SMART" id="SM00363"/>
    </source>
</evidence>
<dbReference type="GO" id="GO:0019843">
    <property type="term" value="F:rRNA binding"/>
    <property type="evidence" value="ECO:0007669"/>
    <property type="project" value="UniProtKB-UniRule"/>
</dbReference>
<dbReference type="Pfam" id="PF01479">
    <property type="entry name" value="S4"/>
    <property type="match status" value="1"/>
</dbReference>
<dbReference type="GO" id="GO:0003735">
    <property type="term" value="F:structural constituent of ribosome"/>
    <property type="evidence" value="ECO:0007669"/>
    <property type="project" value="InterPro"/>
</dbReference>
<evidence type="ECO:0000256" key="10">
    <source>
        <dbReference type="HAMAP-Rule" id="MF_01306"/>
    </source>
</evidence>
<sequence>MARYTESVCRLCRREGCKLFLKGDRCYSGKCAINKRPTPPGQHGQGRRGKVSEYGMQLREKQKVRRAYGMMEGQFRRYFDMAEKMKGVTGENMLQLLERRLDNVAYRMGFGESRPQVRQLVTHGHFLVNGRKVDIPSYLVKAGDVVTVREKSRSQELFKKIRENGASKPSPKWVEVNFETLEGKVVALPTREDIDLSIEEHLIVEFYSK</sequence>
<dbReference type="CDD" id="cd00165">
    <property type="entry name" value="S4"/>
    <property type="match status" value="1"/>
</dbReference>
<dbReference type="NCBIfam" id="NF003717">
    <property type="entry name" value="PRK05327.1"/>
    <property type="match status" value="1"/>
</dbReference>
<dbReference type="GO" id="GO:0006412">
    <property type="term" value="P:translation"/>
    <property type="evidence" value="ECO:0007669"/>
    <property type="project" value="UniProtKB-UniRule"/>
</dbReference>
<proteinExistence type="inferred from homology"/>
<keyword evidence="5 10" id="KW-0694">RNA-binding</keyword>
<dbReference type="Pfam" id="PF00163">
    <property type="entry name" value="Ribosomal_S4"/>
    <property type="match status" value="1"/>
</dbReference>
<evidence type="ECO:0000256" key="2">
    <source>
        <dbReference type="ARBA" id="ARBA00003866"/>
    </source>
</evidence>
<comment type="subunit">
    <text evidence="8 10">Part of the 30S ribosomal subunit. Contacts protein S5. The interaction surface between S4 and S5 is involved in control of translational fidelity.</text>
</comment>
<dbReference type="NCBIfam" id="TIGR01017">
    <property type="entry name" value="rpsD_bact"/>
    <property type="match status" value="1"/>
</dbReference>
<evidence type="ECO:0000256" key="6">
    <source>
        <dbReference type="ARBA" id="ARBA00022980"/>
    </source>
</evidence>
<evidence type="ECO:0000256" key="11">
    <source>
        <dbReference type="SAM" id="MobiDB-lite"/>
    </source>
</evidence>
<dbReference type="InterPro" id="IPR001912">
    <property type="entry name" value="Ribosomal_uS4_N"/>
</dbReference>
<dbReference type="AlphaFoldDB" id="A0A926D1Y7"/>
<dbReference type="SUPFAM" id="SSF55174">
    <property type="entry name" value="Alpha-L RNA-binding motif"/>
    <property type="match status" value="1"/>
</dbReference>
<comment type="similarity">
    <text evidence="3 10">Belongs to the universal ribosomal protein uS4 family.</text>
</comment>
<comment type="function">
    <text evidence="1 10">With S5 and S12 plays an important role in translational accuracy.</text>
</comment>
<feature type="domain" description="Small ribosomal subunit protein uS4 N-terminal" evidence="13">
    <location>
        <begin position="3"/>
        <end position="98"/>
    </location>
</feature>
<gene>
    <name evidence="10 14" type="primary">rpsD</name>
    <name evidence="14" type="ORF">H8699_10575</name>
</gene>
<evidence type="ECO:0000256" key="7">
    <source>
        <dbReference type="ARBA" id="ARBA00023274"/>
    </source>
</evidence>
<evidence type="ECO:0000256" key="8">
    <source>
        <dbReference type="ARBA" id="ARBA00025813"/>
    </source>
</evidence>
<evidence type="ECO:0000256" key="9">
    <source>
        <dbReference type="ARBA" id="ARBA00035254"/>
    </source>
</evidence>
<evidence type="ECO:0000259" key="13">
    <source>
        <dbReference type="SMART" id="SM01390"/>
    </source>
</evidence>
<keyword evidence="7 10" id="KW-0687">Ribonucleoprotein</keyword>
<comment type="caution">
    <text evidence="14">The sequence shown here is derived from an EMBL/GenBank/DDBJ whole genome shotgun (WGS) entry which is preliminary data.</text>
</comment>
<dbReference type="Gene3D" id="3.10.290.10">
    <property type="entry name" value="RNA-binding S4 domain"/>
    <property type="match status" value="1"/>
</dbReference>
<dbReference type="PANTHER" id="PTHR11831">
    <property type="entry name" value="30S 40S RIBOSOMAL PROTEIN"/>
    <property type="match status" value="1"/>
</dbReference>
<keyword evidence="6 10" id="KW-0689">Ribosomal protein</keyword>
<dbReference type="InterPro" id="IPR022801">
    <property type="entry name" value="Ribosomal_uS4"/>
</dbReference>
<feature type="region of interest" description="Disordered" evidence="11">
    <location>
        <begin position="33"/>
        <end position="52"/>
    </location>
</feature>
<evidence type="ECO:0000256" key="1">
    <source>
        <dbReference type="ARBA" id="ARBA00003004"/>
    </source>
</evidence>
<dbReference type="Proteomes" id="UP000654279">
    <property type="component" value="Unassembled WGS sequence"/>
</dbReference>
<evidence type="ECO:0000256" key="5">
    <source>
        <dbReference type="ARBA" id="ARBA00022884"/>
    </source>
</evidence>
<keyword evidence="4 10" id="KW-0699">rRNA-binding</keyword>
<evidence type="ECO:0000313" key="14">
    <source>
        <dbReference type="EMBL" id="MBC8529872.1"/>
    </source>
</evidence>
<organism evidence="14 15">
    <name type="scientific">Luoshenia tenuis</name>
    <dbReference type="NCBI Taxonomy" id="2763654"/>
    <lineage>
        <taxon>Bacteria</taxon>
        <taxon>Bacillati</taxon>
        <taxon>Bacillota</taxon>
        <taxon>Clostridia</taxon>
        <taxon>Christensenellales</taxon>
        <taxon>Christensenellaceae</taxon>
        <taxon>Luoshenia</taxon>
    </lineage>
</organism>
<dbReference type="PANTHER" id="PTHR11831:SF4">
    <property type="entry name" value="SMALL RIBOSOMAL SUBUNIT PROTEIN US4M"/>
    <property type="match status" value="1"/>
</dbReference>
<dbReference type="HAMAP" id="MF_01306_B">
    <property type="entry name" value="Ribosomal_uS4_B"/>
    <property type="match status" value="1"/>
</dbReference>
<keyword evidence="15" id="KW-1185">Reference proteome</keyword>
<feature type="domain" description="RNA-binding S4" evidence="12">
    <location>
        <begin position="99"/>
        <end position="161"/>
    </location>
</feature>
<protein>
    <recommendedName>
        <fullName evidence="9 10">Small ribosomal subunit protein uS4</fullName>
    </recommendedName>
</protein>
<evidence type="ECO:0000313" key="15">
    <source>
        <dbReference type="Proteomes" id="UP000654279"/>
    </source>
</evidence>
<dbReference type="SMART" id="SM01390">
    <property type="entry name" value="Ribosomal_S4"/>
    <property type="match status" value="1"/>
</dbReference>